<protein>
    <recommendedName>
        <fullName evidence="4">Lipoprotein</fullName>
    </recommendedName>
</protein>
<evidence type="ECO:0000313" key="2">
    <source>
        <dbReference type="EMBL" id="WFB40263.1"/>
    </source>
</evidence>
<keyword evidence="3" id="KW-1185">Reference proteome</keyword>
<dbReference type="EMBL" id="CP120687">
    <property type="protein sequence ID" value="WFB40263.1"/>
    <property type="molecule type" value="Genomic_DNA"/>
</dbReference>
<keyword evidence="1" id="KW-1133">Transmembrane helix</keyword>
<evidence type="ECO:0008006" key="4">
    <source>
        <dbReference type="Google" id="ProtNLM"/>
    </source>
</evidence>
<evidence type="ECO:0000256" key="1">
    <source>
        <dbReference type="SAM" id="Phobius"/>
    </source>
</evidence>
<accession>A0ABY8DVP0</accession>
<keyword evidence="1" id="KW-0812">Transmembrane</keyword>
<feature type="transmembrane region" description="Helical" evidence="1">
    <location>
        <begin position="7"/>
        <end position="27"/>
    </location>
</feature>
<dbReference type="Proteomes" id="UP001220228">
    <property type="component" value="Chromosome"/>
</dbReference>
<evidence type="ECO:0000313" key="3">
    <source>
        <dbReference type="Proteomes" id="UP001220228"/>
    </source>
</evidence>
<proteinExistence type="predicted"/>
<sequence>MVHLRKVGFWQTAALCLVGIVMVALTLTGCSTNASTTRNTSKTVSFVKEAKSSGTYIWIKTEADGAIGYRPAKSSIVNAIYVLSHGKLTAYQIQDNNITLGKLSKMNDADTIALAKAQDKKYFKVSADEVRNYMHKKDQIGQQNDFWITYVRQIVDGGGSIYYTCLGGEEDKTPIHDVKIVSEASFEKQRKEKENGQGKSDNSKEILSEDVKHLLITDEKSGNTYLTEKKMIGDSLINNIEKTKYRKPIEQRITRYKEKTDNSGNKIISQTFSFKNIDYFNADSFNERLYKAIPDKQALASLVTKRFNSDYFEKGQVTPEDVKKVFTPQVFEAATKGMFGYFPWTKALTLKLPISQQIYQTQYIGYILDNSGNSNVFDFLLTKSQVKGQKAVLSK</sequence>
<dbReference type="PROSITE" id="PS51257">
    <property type="entry name" value="PROKAR_LIPOPROTEIN"/>
    <property type="match status" value="1"/>
</dbReference>
<name>A0ABY8DVP0_9LACO</name>
<gene>
    <name evidence="2" type="ORF">LHUE1_001044</name>
</gene>
<dbReference type="RefSeq" id="WP_277848291.1">
    <property type="nucleotide sequence ID" value="NZ_CP120687.1"/>
</dbReference>
<reference evidence="2 3" key="1">
    <citation type="submission" date="2023-03" db="EMBL/GenBank/DDBJ databases">
        <authorList>
            <person name="Ruckert-Reed C."/>
        </authorList>
    </citation>
    <scope>NUCLEOTIDE SEQUENCE [LARGE SCALE GENOMIC DNA]</scope>
    <source>
        <strain evidence="2 3">DSM 115425</strain>
    </source>
</reference>
<keyword evidence="1" id="KW-0472">Membrane</keyword>
<organism evidence="2 3">
    <name type="scientific">Lacticaseibacillus huelsenbergensis</name>
    <dbReference type="NCBI Taxonomy" id="3035291"/>
    <lineage>
        <taxon>Bacteria</taxon>
        <taxon>Bacillati</taxon>
        <taxon>Bacillota</taxon>
        <taxon>Bacilli</taxon>
        <taxon>Lactobacillales</taxon>
        <taxon>Lactobacillaceae</taxon>
        <taxon>Lacticaseibacillus</taxon>
    </lineage>
</organism>